<feature type="region of interest" description="Disordered" evidence="1">
    <location>
        <begin position="1"/>
        <end position="39"/>
    </location>
</feature>
<evidence type="ECO:0000313" key="3">
    <source>
        <dbReference type="EMBL" id="KAB5567970.1"/>
    </source>
</evidence>
<name>A0A5N5NK81_9ROSI</name>
<dbReference type="Pfam" id="PF03372">
    <property type="entry name" value="Exo_endo_phos"/>
    <property type="match status" value="1"/>
</dbReference>
<dbReference type="Gene3D" id="3.60.10.10">
    <property type="entry name" value="Endonuclease/exonuclease/phosphatase"/>
    <property type="match status" value="1"/>
</dbReference>
<gene>
    <name evidence="3" type="ORF">DKX38_001763</name>
</gene>
<dbReference type="SUPFAM" id="SSF56219">
    <property type="entry name" value="DNase I-like"/>
    <property type="match status" value="1"/>
</dbReference>
<feature type="compositionally biased region" description="Polar residues" evidence="1">
    <location>
        <begin position="21"/>
        <end position="39"/>
    </location>
</feature>
<dbReference type="Proteomes" id="UP000326939">
    <property type="component" value="Chromosome 2"/>
</dbReference>
<sequence length="437" mass="47941">MMDSLGSHSSTSEDPKDNHEASSSSGTQPTAHESPPDNWNTWGLNSPNKIWSVQNWIKSHHLDIIGLIETKVSISNLPRVESHLNLIGWDFFSNATLDSPCRILVGWNTLAYTLTNFHSSPQWITCDALSLKTQISAKLTFVYGHNNASDRKPLWDYIVRTSPLYCNCPWILMGDFNAVLQAHNRSGGDSRWLGHHNDFHNATHQAQLFTLPFTGMNFTWTNGQRQRLSDVLSPRQIASLGFHWHDNLNVIISHGSWNFPDSPPHIQRIWDSINFQPHSLREDTLSWLGSPSGGIRLRWGLDQPNIPPLPDPVQPRRCGFHGPPFSSGPLSAFLPGARLVSPGPPCRLPGLLLGLLAFRLGFCLGSLAVRLGSFMGLLAVSLGPPRSALGLAVSLDSPGIARGLGSPFEPVFLLRPAGLALLVQGPGSPPLLPRASP</sequence>
<dbReference type="AlphaFoldDB" id="A0A5N5NK81"/>
<dbReference type="GO" id="GO:0003824">
    <property type="term" value="F:catalytic activity"/>
    <property type="evidence" value="ECO:0007669"/>
    <property type="project" value="InterPro"/>
</dbReference>
<accession>A0A5N5NK81</accession>
<feature type="compositionally biased region" description="Polar residues" evidence="1">
    <location>
        <begin position="1"/>
        <end position="10"/>
    </location>
</feature>
<dbReference type="InterPro" id="IPR036691">
    <property type="entry name" value="Endo/exonu/phosph_ase_sf"/>
</dbReference>
<reference evidence="4" key="1">
    <citation type="journal article" date="2019" name="Gigascience">
        <title>De novo genome assembly of the endangered Acer yangbiense, a plant species with extremely small populations endemic to Yunnan Province, China.</title>
        <authorList>
            <person name="Yang J."/>
            <person name="Wariss H.M."/>
            <person name="Tao L."/>
            <person name="Zhang R."/>
            <person name="Yun Q."/>
            <person name="Hollingsworth P."/>
            <person name="Dao Z."/>
            <person name="Luo G."/>
            <person name="Guo H."/>
            <person name="Ma Y."/>
            <person name="Sun W."/>
        </authorList>
    </citation>
    <scope>NUCLEOTIDE SEQUENCE [LARGE SCALE GENOMIC DNA]</scope>
    <source>
        <strain evidence="4">cv. br00</strain>
    </source>
</reference>
<evidence type="ECO:0000256" key="1">
    <source>
        <dbReference type="SAM" id="MobiDB-lite"/>
    </source>
</evidence>
<keyword evidence="4" id="KW-1185">Reference proteome</keyword>
<comment type="caution">
    <text evidence="3">The sequence shown here is derived from an EMBL/GenBank/DDBJ whole genome shotgun (WGS) entry which is preliminary data.</text>
</comment>
<evidence type="ECO:0000313" key="4">
    <source>
        <dbReference type="Proteomes" id="UP000326939"/>
    </source>
</evidence>
<feature type="domain" description="Endonuclease/exonuclease/phosphatase" evidence="2">
    <location>
        <begin position="39"/>
        <end position="238"/>
    </location>
</feature>
<proteinExistence type="predicted"/>
<protein>
    <recommendedName>
        <fullName evidence="2">Endonuclease/exonuclease/phosphatase domain-containing protein</fullName>
    </recommendedName>
</protein>
<organism evidence="3 4">
    <name type="scientific">Salix brachista</name>
    <dbReference type="NCBI Taxonomy" id="2182728"/>
    <lineage>
        <taxon>Eukaryota</taxon>
        <taxon>Viridiplantae</taxon>
        <taxon>Streptophyta</taxon>
        <taxon>Embryophyta</taxon>
        <taxon>Tracheophyta</taxon>
        <taxon>Spermatophyta</taxon>
        <taxon>Magnoliopsida</taxon>
        <taxon>eudicotyledons</taxon>
        <taxon>Gunneridae</taxon>
        <taxon>Pentapetalae</taxon>
        <taxon>rosids</taxon>
        <taxon>fabids</taxon>
        <taxon>Malpighiales</taxon>
        <taxon>Salicaceae</taxon>
        <taxon>Saliceae</taxon>
        <taxon>Salix</taxon>
    </lineage>
</organism>
<dbReference type="EMBL" id="VDCV01000002">
    <property type="protein sequence ID" value="KAB5567970.1"/>
    <property type="molecule type" value="Genomic_DNA"/>
</dbReference>
<feature type="compositionally biased region" description="Basic and acidic residues" evidence="1">
    <location>
        <begin position="11"/>
        <end position="20"/>
    </location>
</feature>
<dbReference type="InterPro" id="IPR005135">
    <property type="entry name" value="Endo/exonuclease/phosphatase"/>
</dbReference>
<evidence type="ECO:0000259" key="2">
    <source>
        <dbReference type="Pfam" id="PF03372"/>
    </source>
</evidence>